<reference evidence="2" key="1">
    <citation type="submission" date="2022-11" db="UniProtKB">
        <authorList>
            <consortium name="WormBaseParasite"/>
        </authorList>
    </citation>
    <scope>IDENTIFICATION</scope>
</reference>
<proteinExistence type="predicted"/>
<evidence type="ECO:0000313" key="2">
    <source>
        <dbReference type="WBParaSite" id="ACRNAN_Path_923.g3552.t1"/>
    </source>
</evidence>
<dbReference type="WBParaSite" id="ACRNAN_Path_923.g3552.t1">
    <property type="protein sequence ID" value="ACRNAN_Path_923.g3552.t1"/>
    <property type="gene ID" value="ACRNAN_Path_923.g3552"/>
</dbReference>
<organism evidence="1 2">
    <name type="scientific">Acrobeloides nanus</name>
    <dbReference type="NCBI Taxonomy" id="290746"/>
    <lineage>
        <taxon>Eukaryota</taxon>
        <taxon>Metazoa</taxon>
        <taxon>Ecdysozoa</taxon>
        <taxon>Nematoda</taxon>
        <taxon>Chromadorea</taxon>
        <taxon>Rhabditida</taxon>
        <taxon>Tylenchina</taxon>
        <taxon>Cephalobomorpha</taxon>
        <taxon>Cephaloboidea</taxon>
        <taxon>Cephalobidae</taxon>
        <taxon>Acrobeloides</taxon>
    </lineage>
</organism>
<name>A0A914CE05_9BILA</name>
<keyword evidence="1" id="KW-1185">Reference proteome</keyword>
<evidence type="ECO:0000313" key="1">
    <source>
        <dbReference type="Proteomes" id="UP000887540"/>
    </source>
</evidence>
<sequence length="325" mass="33997">MNCTPLLTYPDKHHSSLMRRSELDIFVLLGMRISFFLIINALKFGVNYACLSTPTLESVTVPKSTTEATKHTTACTVRVKKDTGLAETVCPTTTPHTETTTILGETTTIGIGETTTVGIGETTTTIEITTTTTSTTTTITTTTTTPIPCVPPAGSAGLRISAADFALNNDATFGANIPVTGSCPCGSVTEVFSPGQAALDPNMPPTPPMNFAIILCNYPGCDTPPCPMQCACTSTGACYIFAADLATSNFENIVRYYPLNDGTFYAYVDNSLSATQIFDDQTMMAVTTLPTPFQVASVGCGGCPALRASMASTCTATGPYTPAAG</sequence>
<dbReference type="Proteomes" id="UP000887540">
    <property type="component" value="Unplaced"/>
</dbReference>
<protein>
    <submittedName>
        <fullName evidence="2">Uncharacterized protein</fullName>
    </submittedName>
</protein>
<accession>A0A914CE05</accession>
<dbReference type="AlphaFoldDB" id="A0A914CE05"/>